<protein>
    <submittedName>
        <fullName evidence="4">DnaD domain protein</fullName>
    </submittedName>
</protein>
<name>A0AAW6U850_9MOLU</name>
<dbReference type="InterPro" id="IPR006343">
    <property type="entry name" value="DnaB/C_C"/>
</dbReference>
<dbReference type="AlphaFoldDB" id="A0AAW6U850"/>
<evidence type="ECO:0000256" key="1">
    <source>
        <dbReference type="ARBA" id="ARBA00093462"/>
    </source>
</evidence>
<dbReference type="RefSeq" id="WP_282838668.1">
    <property type="nucleotide sequence ID" value="NZ_JASCXW010000003.1"/>
</dbReference>
<dbReference type="InterPro" id="IPR058660">
    <property type="entry name" value="WHD_DnaB"/>
</dbReference>
<keyword evidence="5" id="KW-1185">Reference proteome</keyword>
<gene>
    <name evidence="4" type="ORF">QJ521_01645</name>
</gene>
<evidence type="ECO:0000259" key="3">
    <source>
        <dbReference type="Pfam" id="PF25888"/>
    </source>
</evidence>
<dbReference type="Proteomes" id="UP001431532">
    <property type="component" value="Unassembled WGS sequence"/>
</dbReference>
<reference evidence="4" key="1">
    <citation type="submission" date="2023-05" db="EMBL/GenBank/DDBJ databases">
        <title>Mariniplasma microaerophilum sp. nov., a novel anaerobic mollicute isolated from terrestrial mud volcano, Taman Peninsula, Russia.</title>
        <authorList>
            <person name="Khomyakova M.A."/>
            <person name="Merkel A.Y."/>
            <person name="Slobodkin A.I."/>
        </authorList>
    </citation>
    <scope>NUCLEOTIDE SEQUENCE</scope>
    <source>
        <strain evidence="4">M4Ah</strain>
    </source>
</reference>
<evidence type="ECO:0000259" key="2">
    <source>
        <dbReference type="Pfam" id="PF07261"/>
    </source>
</evidence>
<feature type="domain" description="DnaB/C C-terminal" evidence="2">
    <location>
        <begin position="291"/>
        <end position="350"/>
    </location>
</feature>
<feature type="domain" description="Replicative helicase loading/DNA remodeling protein DnaB N-terminal winged helix" evidence="3">
    <location>
        <begin position="1"/>
        <end position="248"/>
    </location>
</feature>
<proteinExistence type="inferred from homology"/>
<evidence type="ECO:0000313" key="5">
    <source>
        <dbReference type="Proteomes" id="UP001431532"/>
    </source>
</evidence>
<comment type="caution">
    <text evidence="4">The sequence shown here is derived from an EMBL/GenBank/DDBJ whole genome shotgun (WGS) entry which is preliminary data.</text>
</comment>
<comment type="similarity">
    <text evidence="1">Belongs to the DnaB/DnaD family.</text>
</comment>
<sequence>MKNSSTFQIQSQSDLSAADFKVLALLYQPLMGLEGQAIYTTFYQLVNKTGRDTYQHTELFDLLNLKNLEFLKIRNKLEALNLLVVYQKEDHFIYFMKAPLTAKQFLLDTVFGSYLQSEIGEKNLNLLTEMFKMEIPSTEGYENVTKSFDSLYEFKSLNLLNVAHPLQGRQQNGGSHINHKFNYDAFVEHLPERLKNSQILTEKFREQINKISFVYQFDVGDMVQIYEAAAKSKQVVNFQQLNFKAKQHYDQKHKLLTIKKKDLSNNVLIDQVSPQVIIQKYAKTDQQGIALSTATALLERNHVEPGIINVILMLVLKHKDGILPNINYLEKVLLDWLNKGVQTTEDAINHSASLETQWVQKKAGQKQNVSKPDWLDDYIKDLVKMEE</sequence>
<organism evidence="4 5">
    <name type="scientific">Peloplasma aerotolerans</name>
    <dbReference type="NCBI Taxonomy" id="3044389"/>
    <lineage>
        <taxon>Bacteria</taxon>
        <taxon>Bacillati</taxon>
        <taxon>Mycoplasmatota</taxon>
        <taxon>Mollicutes</taxon>
        <taxon>Acholeplasmatales</taxon>
        <taxon>Acholeplasmataceae</taxon>
        <taxon>Peloplasma</taxon>
    </lineage>
</organism>
<accession>A0AAW6U850</accession>
<dbReference type="EMBL" id="JASCXW010000003">
    <property type="protein sequence ID" value="MDI6452253.1"/>
    <property type="molecule type" value="Genomic_DNA"/>
</dbReference>
<evidence type="ECO:0000313" key="4">
    <source>
        <dbReference type="EMBL" id="MDI6452253.1"/>
    </source>
</evidence>
<dbReference type="Pfam" id="PF07261">
    <property type="entry name" value="DnaB_2"/>
    <property type="match status" value="1"/>
</dbReference>
<dbReference type="Pfam" id="PF25888">
    <property type="entry name" value="WHD_DnaB"/>
    <property type="match status" value="1"/>
</dbReference>